<dbReference type="PANTHER" id="PTHR46847">
    <property type="entry name" value="D-ALLOSE-BINDING PERIPLASMIC PROTEIN-RELATED"/>
    <property type="match status" value="1"/>
</dbReference>
<feature type="chain" id="PRO_5011746046" evidence="5">
    <location>
        <begin position="20"/>
        <end position="370"/>
    </location>
</feature>
<name>A0A286E1M8_9NEIS</name>
<evidence type="ECO:0000313" key="7">
    <source>
        <dbReference type="EMBL" id="SOD64795.1"/>
    </source>
</evidence>
<evidence type="ECO:0000256" key="5">
    <source>
        <dbReference type="SAM" id="SignalP"/>
    </source>
</evidence>
<protein>
    <submittedName>
        <fullName evidence="7">Ribose transport system substrate-binding protein</fullName>
    </submittedName>
</protein>
<evidence type="ECO:0000256" key="4">
    <source>
        <dbReference type="SAM" id="MobiDB-lite"/>
    </source>
</evidence>
<evidence type="ECO:0000256" key="1">
    <source>
        <dbReference type="ARBA" id="ARBA00004196"/>
    </source>
</evidence>
<feature type="region of interest" description="Disordered" evidence="4">
    <location>
        <begin position="29"/>
        <end position="58"/>
    </location>
</feature>
<dbReference type="PANTHER" id="PTHR46847:SF1">
    <property type="entry name" value="D-ALLOSE-BINDING PERIPLASMIC PROTEIN-RELATED"/>
    <property type="match status" value="1"/>
</dbReference>
<dbReference type="OrthoDB" id="1957427at2"/>
<accession>A0A286E1M8</accession>
<reference evidence="7 8" key="1">
    <citation type="submission" date="2017-09" db="EMBL/GenBank/DDBJ databases">
        <authorList>
            <person name="Ehlers B."/>
            <person name="Leendertz F.H."/>
        </authorList>
    </citation>
    <scope>NUCLEOTIDE SEQUENCE [LARGE SCALE GENOMIC DNA]</scope>
    <source>
        <strain evidence="7 8">DSM 16848</strain>
    </source>
</reference>
<dbReference type="AlphaFoldDB" id="A0A286E1M8"/>
<comment type="similarity">
    <text evidence="2">Belongs to the bacterial solute-binding protein 2 family.</text>
</comment>
<evidence type="ECO:0000259" key="6">
    <source>
        <dbReference type="Pfam" id="PF13407"/>
    </source>
</evidence>
<dbReference type="EMBL" id="OCNF01000001">
    <property type="protein sequence ID" value="SOD64795.1"/>
    <property type="molecule type" value="Genomic_DNA"/>
</dbReference>
<dbReference type="RefSeq" id="WP_034295017.1">
    <property type="nucleotide sequence ID" value="NZ_CP083931.1"/>
</dbReference>
<sequence length="370" mass="39119">MKHIINQFNLLAITACVLAACSGGGNESQVQQKQAQTPPATTSAPAPDGTGSNGAKIGIDQPRIDTDFWTAFANYVPTKGQELGANLYQTSSNNDAQKMIANVQQMLQSDVKAIVLAPQDTAAATSALAAAKAQNIPVVTVDTRPDAGDVYMVVRADNQAYGSNACVVIGEKLKGEGRVVEFQGALNSINGRDRSEAFAECMKTKYPNIKVIEIPTDWKKEPAIAGLQTALAGGKVNGIYMQAGGVYLEPTLAFLKQKNLLKPAGDAEHIVIVSNDGIKSELEAIKRGDIDATVSQPADGYAHWALFYAKAAAEGKTFQVGKTEHGSNIVQPRDGLLEDQIVAPVVTVDGAKLGDLQTVKADSPDLWGNK</sequence>
<proteinExistence type="inferred from homology"/>
<keyword evidence="3 5" id="KW-0732">Signal</keyword>
<comment type="subcellular location">
    <subcellularLocation>
        <location evidence="1">Cell envelope</location>
    </subcellularLocation>
</comment>
<dbReference type="Proteomes" id="UP000219669">
    <property type="component" value="Unassembled WGS sequence"/>
</dbReference>
<feature type="compositionally biased region" description="Low complexity" evidence="4">
    <location>
        <begin position="31"/>
        <end position="50"/>
    </location>
</feature>
<gene>
    <name evidence="7" type="ORF">SAMN02746062_00038</name>
</gene>
<dbReference type="CDD" id="cd01536">
    <property type="entry name" value="PBP1_ABC_sugar_binding-like"/>
    <property type="match status" value="1"/>
</dbReference>
<dbReference type="SUPFAM" id="SSF53822">
    <property type="entry name" value="Periplasmic binding protein-like I"/>
    <property type="match status" value="1"/>
</dbReference>
<keyword evidence="8" id="KW-1185">Reference proteome</keyword>
<dbReference type="PROSITE" id="PS51257">
    <property type="entry name" value="PROKAR_LIPOPROTEIN"/>
    <property type="match status" value="1"/>
</dbReference>
<feature type="signal peptide" evidence="5">
    <location>
        <begin position="1"/>
        <end position="19"/>
    </location>
</feature>
<evidence type="ECO:0000313" key="8">
    <source>
        <dbReference type="Proteomes" id="UP000219669"/>
    </source>
</evidence>
<dbReference type="InterPro" id="IPR025997">
    <property type="entry name" value="SBP_2_dom"/>
</dbReference>
<evidence type="ECO:0000256" key="3">
    <source>
        <dbReference type="ARBA" id="ARBA00022729"/>
    </source>
</evidence>
<feature type="domain" description="Periplasmic binding protein" evidence="6">
    <location>
        <begin position="59"/>
        <end position="316"/>
    </location>
</feature>
<dbReference type="Gene3D" id="3.40.50.2300">
    <property type="match status" value="2"/>
</dbReference>
<organism evidence="7 8">
    <name type="scientific">Alysiella filiformis DSM 16848</name>
    <dbReference type="NCBI Taxonomy" id="1120981"/>
    <lineage>
        <taxon>Bacteria</taxon>
        <taxon>Pseudomonadati</taxon>
        <taxon>Pseudomonadota</taxon>
        <taxon>Betaproteobacteria</taxon>
        <taxon>Neisseriales</taxon>
        <taxon>Neisseriaceae</taxon>
        <taxon>Alysiella</taxon>
    </lineage>
</organism>
<evidence type="ECO:0000256" key="2">
    <source>
        <dbReference type="ARBA" id="ARBA00007639"/>
    </source>
</evidence>
<dbReference type="InterPro" id="IPR028082">
    <property type="entry name" value="Peripla_BP_I"/>
</dbReference>
<dbReference type="Pfam" id="PF13407">
    <property type="entry name" value="Peripla_BP_4"/>
    <property type="match status" value="1"/>
</dbReference>
<dbReference type="GO" id="GO:0030246">
    <property type="term" value="F:carbohydrate binding"/>
    <property type="evidence" value="ECO:0007669"/>
    <property type="project" value="UniProtKB-ARBA"/>
</dbReference>
<dbReference type="GO" id="GO:0030313">
    <property type="term" value="C:cell envelope"/>
    <property type="evidence" value="ECO:0007669"/>
    <property type="project" value="UniProtKB-SubCell"/>
</dbReference>